<evidence type="ECO:0000313" key="2">
    <source>
        <dbReference type="Proteomes" id="UP001378592"/>
    </source>
</evidence>
<dbReference type="PANTHER" id="PTHR11439">
    <property type="entry name" value="GAG-POL-RELATED RETROTRANSPOSON"/>
    <property type="match status" value="1"/>
</dbReference>
<dbReference type="Proteomes" id="UP001378592">
    <property type="component" value="Unassembled WGS sequence"/>
</dbReference>
<accession>A0AAN9YW25</accession>
<reference evidence="1 2" key="1">
    <citation type="submission" date="2024-03" db="EMBL/GenBank/DDBJ databases">
        <title>The genome assembly and annotation of the cricket Gryllus longicercus Weissman &amp; Gray.</title>
        <authorList>
            <person name="Szrajer S."/>
            <person name="Gray D."/>
            <person name="Ylla G."/>
        </authorList>
    </citation>
    <scope>NUCLEOTIDE SEQUENCE [LARGE SCALE GENOMIC DNA]</scope>
    <source>
        <strain evidence="1">DAG 2021-001</strain>
        <tissue evidence="1">Whole body minus gut</tissue>
    </source>
</reference>
<proteinExistence type="predicted"/>
<protein>
    <submittedName>
        <fullName evidence="1">Uncharacterized protein</fullName>
    </submittedName>
</protein>
<sequence>MMECKPVTTPMDSGTKLVKTSGVKEEDQQLPYRELVGALTYLSTMTRPDIAFAVRNLSQFNNCYSTEHWKGAKRVLRYLKGTSNLGLVYKSKSGNLEGFVDADWGNNIEDRKSYSGYLFSLGGSAISWYSRK</sequence>
<keyword evidence="2" id="KW-1185">Reference proteome</keyword>
<name>A0AAN9YW25_9ORTH</name>
<organism evidence="1 2">
    <name type="scientific">Gryllus longicercus</name>
    <dbReference type="NCBI Taxonomy" id="2509291"/>
    <lineage>
        <taxon>Eukaryota</taxon>
        <taxon>Metazoa</taxon>
        <taxon>Ecdysozoa</taxon>
        <taxon>Arthropoda</taxon>
        <taxon>Hexapoda</taxon>
        <taxon>Insecta</taxon>
        <taxon>Pterygota</taxon>
        <taxon>Neoptera</taxon>
        <taxon>Polyneoptera</taxon>
        <taxon>Orthoptera</taxon>
        <taxon>Ensifera</taxon>
        <taxon>Gryllidea</taxon>
        <taxon>Grylloidea</taxon>
        <taxon>Gryllidae</taxon>
        <taxon>Gryllinae</taxon>
        <taxon>Gryllus</taxon>
    </lineage>
</organism>
<dbReference type="AlphaFoldDB" id="A0AAN9YW25"/>
<comment type="caution">
    <text evidence="1">The sequence shown here is derived from an EMBL/GenBank/DDBJ whole genome shotgun (WGS) entry which is preliminary data.</text>
</comment>
<evidence type="ECO:0000313" key="1">
    <source>
        <dbReference type="EMBL" id="KAK7791617.1"/>
    </source>
</evidence>
<gene>
    <name evidence="1" type="ORF">R5R35_014688</name>
</gene>
<dbReference type="EMBL" id="JAZDUA010000516">
    <property type="protein sequence ID" value="KAK7791617.1"/>
    <property type="molecule type" value="Genomic_DNA"/>
</dbReference>
<dbReference type="PANTHER" id="PTHR11439:SF483">
    <property type="entry name" value="PEPTIDE SYNTHASE GLIP-LIKE, PUTATIVE (AFU_ORTHOLOGUE AFUA_3G12920)-RELATED"/>
    <property type="match status" value="1"/>
</dbReference>